<evidence type="ECO:0000256" key="7">
    <source>
        <dbReference type="ARBA" id="ARBA00023242"/>
    </source>
</evidence>
<evidence type="ECO:0000256" key="5">
    <source>
        <dbReference type="ARBA" id="ARBA00023159"/>
    </source>
</evidence>
<comment type="subcellular location">
    <subcellularLocation>
        <location evidence="1">Nucleus</location>
    </subcellularLocation>
</comment>
<feature type="domain" description="BZIP" evidence="9">
    <location>
        <begin position="85"/>
        <end position="130"/>
    </location>
</feature>
<evidence type="ECO:0000313" key="11">
    <source>
        <dbReference type="EMBL" id="VFQ96033.1"/>
    </source>
</evidence>
<keyword evidence="6" id="KW-0804">Transcription</keyword>
<accession>A0A484N4J9</accession>
<dbReference type="Pfam" id="PF14144">
    <property type="entry name" value="DOG1"/>
    <property type="match status" value="1"/>
</dbReference>
<keyword evidence="4" id="KW-0238">DNA-binding</keyword>
<protein>
    <recommendedName>
        <fullName evidence="13">DOG1 domain-containing protein</fullName>
    </recommendedName>
</protein>
<keyword evidence="3" id="KW-0805">Transcription regulation</keyword>
<dbReference type="PROSITE" id="PS50217">
    <property type="entry name" value="BZIP"/>
    <property type="match status" value="1"/>
</dbReference>
<keyword evidence="12" id="KW-1185">Reference proteome</keyword>
<proteinExistence type="inferred from homology"/>
<dbReference type="PANTHER" id="PTHR45693">
    <property type="entry name" value="TRANSCRIPTION FACTOR TGA9"/>
    <property type="match status" value="1"/>
</dbReference>
<dbReference type="AlphaFoldDB" id="A0A484N4J9"/>
<dbReference type="OrthoDB" id="2015618at2759"/>
<gene>
    <name evidence="11" type="ORF">CCAM_LOCUS37809</name>
</gene>
<sequence length="365" mass="41260">MNSTYTEFVNPRQIGICDPIHEIGMWGGFNGSGCSSASATMILEVGKSMYSQMPVFETSLNQTEEAFHGIAGPSNKYEGTSPKSTNKLLRRLAQNREAARKSRLRKKAYLHQLESSQLKLIKLEQELERERLLQGKKGTSHQVHTGTENSGITAFEKEYRDWIEEQNNQIDNLRNALHSEVDDTKLGILIDGCKSHYKNLFCKKATAAKADVFYIMSGLWKTPSERLFLWIGGVRPSEILKIVLRHVKPLTEDQLPFVTNLQLACHQMEEALSQGFVRQHQFLSEAIATGLLGEGNYLQPAMEHLGLLVNFIIQADNLRQMTIEMVSCKLTIKQAAWGLLALGEYLQRLRTLSSVWENHLNEPAE</sequence>
<dbReference type="PROSITE" id="PS51806">
    <property type="entry name" value="DOG1"/>
    <property type="match status" value="1"/>
</dbReference>
<evidence type="ECO:0000256" key="2">
    <source>
        <dbReference type="ARBA" id="ARBA00007163"/>
    </source>
</evidence>
<evidence type="ECO:0000259" key="9">
    <source>
        <dbReference type="PROSITE" id="PS50217"/>
    </source>
</evidence>
<evidence type="ECO:0000256" key="4">
    <source>
        <dbReference type="ARBA" id="ARBA00023125"/>
    </source>
</evidence>
<dbReference type="Proteomes" id="UP000595140">
    <property type="component" value="Unassembled WGS sequence"/>
</dbReference>
<reference evidence="11 12" key="1">
    <citation type="submission" date="2018-04" db="EMBL/GenBank/DDBJ databases">
        <authorList>
            <person name="Vogel A."/>
        </authorList>
    </citation>
    <scope>NUCLEOTIDE SEQUENCE [LARGE SCALE GENOMIC DNA]</scope>
</reference>
<dbReference type="GO" id="GO:0043565">
    <property type="term" value="F:sequence-specific DNA binding"/>
    <property type="evidence" value="ECO:0007669"/>
    <property type="project" value="InterPro"/>
</dbReference>
<evidence type="ECO:0008006" key="13">
    <source>
        <dbReference type="Google" id="ProtNLM"/>
    </source>
</evidence>
<keyword evidence="8" id="KW-0175">Coiled coil</keyword>
<name>A0A484N4J9_9ASTE</name>
<evidence type="ECO:0000256" key="8">
    <source>
        <dbReference type="SAM" id="Coils"/>
    </source>
</evidence>
<dbReference type="EMBL" id="OOIL02005825">
    <property type="protein sequence ID" value="VFQ96033.1"/>
    <property type="molecule type" value="Genomic_DNA"/>
</dbReference>
<dbReference type="GO" id="GO:0006351">
    <property type="term" value="P:DNA-templated transcription"/>
    <property type="evidence" value="ECO:0007669"/>
    <property type="project" value="InterPro"/>
</dbReference>
<dbReference type="PROSITE" id="PS00036">
    <property type="entry name" value="BZIP_BASIC"/>
    <property type="match status" value="1"/>
</dbReference>
<feature type="domain" description="DOG1" evidence="10">
    <location>
        <begin position="152"/>
        <end position="359"/>
    </location>
</feature>
<keyword evidence="5" id="KW-0010">Activator</keyword>
<comment type="similarity">
    <text evidence="2">Belongs to the bZIP family.</text>
</comment>
<dbReference type="InterPro" id="IPR046347">
    <property type="entry name" value="bZIP_sf"/>
</dbReference>
<evidence type="ECO:0000313" key="12">
    <source>
        <dbReference type="Proteomes" id="UP000595140"/>
    </source>
</evidence>
<dbReference type="InterPro" id="IPR025422">
    <property type="entry name" value="TGA_domain"/>
</dbReference>
<evidence type="ECO:0000256" key="3">
    <source>
        <dbReference type="ARBA" id="ARBA00023015"/>
    </source>
</evidence>
<dbReference type="FunFam" id="1.20.5.170:FF:000019">
    <property type="entry name" value="BZIP family transcription factor"/>
    <property type="match status" value="1"/>
</dbReference>
<dbReference type="InterPro" id="IPR004827">
    <property type="entry name" value="bZIP"/>
</dbReference>
<organism evidence="11 12">
    <name type="scientific">Cuscuta campestris</name>
    <dbReference type="NCBI Taxonomy" id="132261"/>
    <lineage>
        <taxon>Eukaryota</taxon>
        <taxon>Viridiplantae</taxon>
        <taxon>Streptophyta</taxon>
        <taxon>Embryophyta</taxon>
        <taxon>Tracheophyta</taxon>
        <taxon>Spermatophyta</taxon>
        <taxon>Magnoliopsida</taxon>
        <taxon>eudicotyledons</taxon>
        <taxon>Gunneridae</taxon>
        <taxon>Pentapetalae</taxon>
        <taxon>asterids</taxon>
        <taxon>lamiids</taxon>
        <taxon>Solanales</taxon>
        <taxon>Convolvulaceae</taxon>
        <taxon>Cuscuteae</taxon>
        <taxon>Cuscuta</taxon>
        <taxon>Cuscuta subgen. Grammica</taxon>
        <taxon>Cuscuta sect. Cleistogrammica</taxon>
    </lineage>
</organism>
<dbReference type="Gene3D" id="1.20.5.170">
    <property type="match status" value="1"/>
</dbReference>
<evidence type="ECO:0000256" key="1">
    <source>
        <dbReference type="ARBA" id="ARBA00004123"/>
    </source>
</evidence>
<keyword evidence="7" id="KW-0539">Nucleus</keyword>
<evidence type="ECO:0000256" key="6">
    <source>
        <dbReference type="ARBA" id="ARBA00023163"/>
    </source>
</evidence>
<dbReference type="GO" id="GO:0005634">
    <property type="term" value="C:nucleus"/>
    <property type="evidence" value="ECO:0007669"/>
    <property type="project" value="UniProtKB-SubCell"/>
</dbReference>
<dbReference type="GO" id="GO:0003700">
    <property type="term" value="F:DNA-binding transcription factor activity"/>
    <property type="evidence" value="ECO:0007669"/>
    <property type="project" value="InterPro"/>
</dbReference>
<dbReference type="PANTHER" id="PTHR45693:SF36">
    <property type="entry name" value="TRANSCRIPTION FACTOR TGA4"/>
    <property type="match status" value="1"/>
</dbReference>
<dbReference type="Pfam" id="PF00170">
    <property type="entry name" value="bZIP_1"/>
    <property type="match status" value="1"/>
</dbReference>
<dbReference type="SUPFAM" id="SSF57959">
    <property type="entry name" value="Leucine zipper domain"/>
    <property type="match status" value="1"/>
</dbReference>
<feature type="coiled-coil region" evidence="8">
    <location>
        <begin position="106"/>
        <end position="183"/>
    </location>
</feature>
<dbReference type="SMART" id="SM00338">
    <property type="entry name" value="BRLZ"/>
    <property type="match status" value="1"/>
</dbReference>
<evidence type="ECO:0000259" key="10">
    <source>
        <dbReference type="PROSITE" id="PS51806"/>
    </source>
</evidence>